<evidence type="ECO:0000313" key="2">
    <source>
        <dbReference type="EMBL" id="MBK0400663.1"/>
    </source>
</evidence>
<sequence length="263" mass="28332">MMAGLAALLGAALPVPVAAACKLALVLALDISSSVNDQEYRLQFDGLAHALERPEVIEAILSPPGAHVAAIAYEWSGYSQQDVVAGWTRLDSPEAVRAFASRLRSHQRVYSDFPTAIGKAVEYGAKLFEKAPICDRRVIDISGDGENNDGVGPEYFRARGVLDGITINGLVILGAYPHPGIYYREHVMQGPGAFVAIARDFEDYRRVMIDKLLREINAEFVIGRNEAPGGVGGDWETEDDAKRDGGGSALTAAAPRAPDRRAR</sequence>
<dbReference type="AlphaFoldDB" id="A0A8J7SFX3"/>
<accession>A0A8J7SFX3</accession>
<dbReference type="CDD" id="cd00198">
    <property type="entry name" value="vWFA"/>
    <property type="match status" value="1"/>
</dbReference>
<gene>
    <name evidence="2" type="ORF">H0I76_15805</name>
</gene>
<evidence type="ECO:0000313" key="3">
    <source>
        <dbReference type="Proteomes" id="UP000655420"/>
    </source>
</evidence>
<comment type="caution">
    <text evidence="2">The sequence shown here is derived from an EMBL/GenBank/DDBJ whole genome shotgun (WGS) entry which is preliminary data.</text>
</comment>
<organism evidence="2 3">
    <name type="scientific">Thermohalobaculum xanthum</name>
    <dbReference type="NCBI Taxonomy" id="2753746"/>
    <lineage>
        <taxon>Bacteria</taxon>
        <taxon>Pseudomonadati</taxon>
        <taxon>Pseudomonadota</taxon>
        <taxon>Alphaproteobacteria</taxon>
        <taxon>Rhodobacterales</taxon>
        <taxon>Paracoccaceae</taxon>
        <taxon>Thermohalobaculum</taxon>
    </lineage>
</organism>
<reference evidence="2" key="1">
    <citation type="submission" date="2020-12" db="EMBL/GenBank/DDBJ databases">
        <title>Bacterial taxonomy.</title>
        <authorList>
            <person name="Pan X."/>
        </authorList>
    </citation>
    <scope>NUCLEOTIDE SEQUENCE</scope>
    <source>
        <strain evidence="2">M0105</strain>
    </source>
</reference>
<dbReference type="SUPFAM" id="SSF53300">
    <property type="entry name" value="vWA-like"/>
    <property type="match status" value="1"/>
</dbReference>
<dbReference type="Proteomes" id="UP000655420">
    <property type="component" value="Unassembled WGS sequence"/>
</dbReference>
<keyword evidence="3" id="KW-1185">Reference proteome</keyword>
<proteinExistence type="predicted"/>
<name>A0A8J7SFX3_9RHOB</name>
<evidence type="ECO:0000256" key="1">
    <source>
        <dbReference type="SAM" id="MobiDB-lite"/>
    </source>
</evidence>
<dbReference type="InterPro" id="IPR010607">
    <property type="entry name" value="DUF1194"/>
</dbReference>
<feature type="region of interest" description="Disordered" evidence="1">
    <location>
        <begin position="227"/>
        <end position="263"/>
    </location>
</feature>
<dbReference type="Pfam" id="PF06707">
    <property type="entry name" value="DUF1194"/>
    <property type="match status" value="1"/>
</dbReference>
<dbReference type="InterPro" id="IPR036465">
    <property type="entry name" value="vWFA_dom_sf"/>
</dbReference>
<dbReference type="Gene3D" id="3.40.50.410">
    <property type="entry name" value="von Willebrand factor, type A domain"/>
    <property type="match status" value="1"/>
</dbReference>
<dbReference type="EMBL" id="JAEHHL010000009">
    <property type="protein sequence ID" value="MBK0400663.1"/>
    <property type="molecule type" value="Genomic_DNA"/>
</dbReference>
<protein>
    <submittedName>
        <fullName evidence="2">DUF1194 domain-containing protein</fullName>
    </submittedName>
</protein>